<dbReference type="Gene3D" id="3.60.10.10">
    <property type="entry name" value="Endonuclease/exonuclease/phosphatase"/>
    <property type="match status" value="1"/>
</dbReference>
<comment type="caution">
    <text evidence="3">The sequence shown here is derived from an EMBL/GenBank/DDBJ whole genome shotgun (WGS) entry which is preliminary data.</text>
</comment>
<evidence type="ECO:0000313" key="3">
    <source>
        <dbReference type="EMBL" id="KAL3690380.1"/>
    </source>
</evidence>
<keyword evidence="1" id="KW-0175">Coiled coil</keyword>
<dbReference type="EMBL" id="JBJQOH010000004">
    <property type="protein sequence ID" value="KAL3690380.1"/>
    <property type="molecule type" value="Genomic_DNA"/>
</dbReference>
<name>A0ABD3HJV8_9MARC</name>
<feature type="domain" description="Reverse transcriptase zinc-binding" evidence="2">
    <location>
        <begin position="845"/>
        <end position="921"/>
    </location>
</feature>
<dbReference type="AlphaFoldDB" id="A0ABD3HJV8"/>
<organism evidence="3 4">
    <name type="scientific">Riccia sorocarpa</name>
    <dbReference type="NCBI Taxonomy" id="122646"/>
    <lineage>
        <taxon>Eukaryota</taxon>
        <taxon>Viridiplantae</taxon>
        <taxon>Streptophyta</taxon>
        <taxon>Embryophyta</taxon>
        <taxon>Marchantiophyta</taxon>
        <taxon>Marchantiopsida</taxon>
        <taxon>Marchantiidae</taxon>
        <taxon>Marchantiales</taxon>
        <taxon>Ricciaceae</taxon>
        <taxon>Riccia</taxon>
    </lineage>
</organism>
<sequence>MPNASIIVDYTVSGRGGAALLIPHLFPILDQGTSGSGNVVWAEVDTIIGPIKVISVHAPNTKNERTILWDRIQDIIGDGKWILVGDFNMVELYEDSKGKSALISGAEARTWKHLAERKGLVDAYLCAVTTTGGLFTRQAFCGQRYDRARLDRIYLLEGAEWLELLKEVSHKSDQVVSDHVPVSFDCKLRSEGEQGWRPKSYFKMGASLLYRPGVKQKVIQAWESHPQDAGNPQQKWELGWISVREILRQEKRKMDAENRHCHDLRLQVLSLRKMLEADQNITHFQDQLLAAEDKLRKLEQADAKAWRTRSKERWLREGEAPTRYFYAQANANFTRESIQALQLEDGTTTTDRKKIMNEVGEYYTKLFQREETTPQVLQAHEEALNALSKRVSAQQDQRVSHNPTLEEVEGIVKLMQKDKSPGLDGLTMTGKVKGLTITTDESLLHQLFADDTGIMLQLDENVFRETRDILAKFETASGARLNIHKTTVIPMFEQPAPIWLQRTGCQIARREDRFRYLGVLTGMDVLDAEIAADIKDRYERRTQHWANRMLSWPAKTIMCRNILGTLPYYTLMTVGMSKPGMKLLQKVTRQFLWGSNEVGRAKKPLIGWACFQAKKEDGGLRWPNMEDMAQSFLIKNTMKLLTGGDEEWIKIATAIIQKAMQQSYRTNEVKQWSVPEILLGLDSFQTKISPTLDNMLKAWYAIRRRLRWLPNTGCFPLHSSPKFIAKVAEKAGVLRKEETHLLTNAFRKARITNTRQIWEHQSDIESLSAALQRRGHQVDPQTVDVISRFEAVFHRGAATESHWTEAHGWAWEDGKPMGKEAWKLPVAGWRSLLYACKDDTQKINHKWETTDDRRRWKRRWKKLWEGSAKTRTKLRLWRYLRQGYFTNNRAYEWGLADGLCQRCGVEKETYLHAVWMCPRMRERVTWLCWLFFPEDQRTTSTYGTENLLAAIDQALFYHNQHQAHILLLLATLRINWVERNETQFKGKNNFRGITITIEEARNEILALQSDMKLTRKQDEFLQKSLQTIDYWKLETSRWLTGDTARSRQPPFCITTSNEQTAEQTQESDPSEQQWAIDRLIQLDQDQLREQNDLAIRRGVFEDQGTRTRSPSHGLQPPLAAEQRASLRDYLHGLFSNYHLTESRPNVLHFDTSDDLLDRLLL</sequence>
<dbReference type="InterPro" id="IPR036691">
    <property type="entry name" value="Endo/exonu/phosph_ase_sf"/>
</dbReference>
<dbReference type="PANTHER" id="PTHR33116:SF78">
    <property type="entry name" value="OS12G0587133 PROTEIN"/>
    <property type="match status" value="1"/>
</dbReference>
<evidence type="ECO:0000256" key="1">
    <source>
        <dbReference type="SAM" id="Coils"/>
    </source>
</evidence>
<feature type="coiled-coil region" evidence="1">
    <location>
        <begin position="247"/>
        <end position="301"/>
    </location>
</feature>
<dbReference type="InterPro" id="IPR026960">
    <property type="entry name" value="RVT-Znf"/>
</dbReference>
<dbReference type="Pfam" id="PF13966">
    <property type="entry name" value="zf-RVT"/>
    <property type="match status" value="1"/>
</dbReference>
<dbReference type="Proteomes" id="UP001633002">
    <property type="component" value="Unassembled WGS sequence"/>
</dbReference>
<evidence type="ECO:0000313" key="4">
    <source>
        <dbReference type="Proteomes" id="UP001633002"/>
    </source>
</evidence>
<protein>
    <recommendedName>
        <fullName evidence="2">Reverse transcriptase zinc-binding domain-containing protein</fullName>
    </recommendedName>
</protein>
<keyword evidence="4" id="KW-1185">Reference proteome</keyword>
<dbReference type="PANTHER" id="PTHR33116">
    <property type="entry name" value="REVERSE TRANSCRIPTASE ZINC-BINDING DOMAIN-CONTAINING PROTEIN-RELATED-RELATED"/>
    <property type="match status" value="1"/>
</dbReference>
<gene>
    <name evidence="3" type="ORF">R1sor_016689</name>
</gene>
<dbReference type="SUPFAM" id="SSF56219">
    <property type="entry name" value="DNase I-like"/>
    <property type="match status" value="1"/>
</dbReference>
<accession>A0ABD3HJV8</accession>
<reference evidence="3 4" key="1">
    <citation type="submission" date="2024-09" db="EMBL/GenBank/DDBJ databases">
        <title>Chromosome-scale assembly of Riccia sorocarpa.</title>
        <authorList>
            <person name="Paukszto L."/>
        </authorList>
    </citation>
    <scope>NUCLEOTIDE SEQUENCE [LARGE SCALE GENOMIC DNA]</scope>
    <source>
        <strain evidence="3">LP-2024</strain>
        <tissue evidence="3">Aerial parts of the thallus</tissue>
    </source>
</reference>
<proteinExistence type="predicted"/>
<evidence type="ECO:0000259" key="2">
    <source>
        <dbReference type="Pfam" id="PF13966"/>
    </source>
</evidence>